<evidence type="ECO:0000313" key="3">
    <source>
        <dbReference type="Proteomes" id="UP000007798"/>
    </source>
</evidence>
<evidence type="ECO:0000256" key="1">
    <source>
        <dbReference type="SAM" id="MobiDB-lite"/>
    </source>
</evidence>
<sequence>MPKKVITRRQRKAAEAKRQADEDARLVVPGDKASPVAADRAAGPTSLPPVGGPRGQKRKANNNIETLMTAKKSTRDSNVVEPSSSPASPMVRTSNRSPCYETGKPIPMPQLPPISEALTEMDTQRSSEHTNRLAAMLPFGTRLCRRIARRFRSVSLSGLSNKENPPQQSLEEPQPTLKQLNALHKMLMQKRKRPWQDDFYSNLKYPGRNRSEAVECGEVEKQTNELMQKYLQRFYDGCDDYSEANQIKKPTPKAANPSKQNCEKQTGTTHPRHPMPVVSRSAMEQRPPLKIIGNTGYFILTGTDSQLAQQLNDLTTEHESLGQCLLLLGGMSDHVEDQLYTLEENRDQIFKQMDDKYAMLEPKRERRQRRPKKHNKVGKAAAAAAACAAGNTNCSRKGSQKKQRGTGMGTMVAPAAERRAATC</sequence>
<proteinExistence type="predicted"/>
<feature type="region of interest" description="Disordered" evidence="1">
    <location>
        <begin position="389"/>
        <end position="423"/>
    </location>
</feature>
<dbReference type="OrthoDB" id="7869279at2759"/>
<dbReference type="Proteomes" id="UP000007798">
    <property type="component" value="Unassembled WGS sequence"/>
</dbReference>
<gene>
    <name evidence="2" type="primary">Dwil\GK13536</name>
    <name evidence="2" type="ORF">Dwil_GK13536</name>
</gene>
<dbReference type="InParanoid" id="B4NIC4"/>
<name>B4NIC4_DROWI</name>
<dbReference type="HOGENOM" id="CLU_649375_0_0_1"/>
<protein>
    <submittedName>
        <fullName evidence="2">Uncharacterized protein</fullName>
    </submittedName>
</protein>
<keyword evidence="3" id="KW-1185">Reference proteome</keyword>
<organism evidence="2 3">
    <name type="scientific">Drosophila willistoni</name>
    <name type="common">Fruit fly</name>
    <dbReference type="NCBI Taxonomy" id="7260"/>
    <lineage>
        <taxon>Eukaryota</taxon>
        <taxon>Metazoa</taxon>
        <taxon>Ecdysozoa</taxon>
        <taxon>Arthropoda</taxon>
        <taxon>Hexapoda</taxon>
        <taxon>Insecta</taxon>
        <taxon>Pterygota</taxon>
        <taxon>Neoptera</taxon>
        <taxon>Endopterygota</taxon>
        <taxon>Diptera</taxon>
        <taxon>Brachycera</taxon>
        <taxon>Muscomorpha</taxon>
        <taxon>Ephydroidea</taxon>
        <taxon>Drosophilidae</taxon>
        <taxon>Drosophila</taxon>
        <taxon>Sophophora</taxon>
    </lineage>
</organism>
<feature type="compositionally biased region" description="Polar residues" evidence="1">
    <location>
        <begin position="257"/>
        <end position="269"/>
    </location>
</feature>
<dbReference type="AlphaFoldDB" id="B4NIC4"/>
<dbReference type="KEGG" id="dwi:6650111"/>
<feature type="compositionally biased region" description="Polar residues" evidence="1">
    <location>
        <begin position="76"/>
        <end position="97"/>
    </location>
</feature>
<evidence type="ECO:0000313" key="2">
    <source>
        <dbReference type="EMBL" id="EDW83706.1"/>
    </source>
</evidence>
<reference evidence="2 3" key="1">
    <citation type="journal article" date="2007" name="Nature">
        <title>Evolution of genes and genomes on the Drosophila phylogeny.</title>
        <authorList>
            <consortium name="Drosophila 12 Genomes Consortium"/>
            <person name="Clark A.G."/>
            <person name="Eisen M.B."/>
            <person name="Smith D.R."/>
            <person name="Bergman C.M."/>
            <person name="Oliver B."/>
            <person name="Markow T.A."/>
            <person name="Kaufman T.C."/>
            <person name="Kellis M."/>
            <person name="Gelbart W."/>
            <person name="Iyer V.N."/>
            <person name="Pollard D.A."/>
            <person name="Sackton T.B."/>
            <person name="Larracuente A.M."/>
            <person name="Singh N.D."/>
            <person name="Abad J.P."/>
            <person name="Abt D.N."/>
            <person name="Adryan B."/>
            <person name="Aguade M."/>
            <person name="Akashi H."/>
            <person name="Anderson W.W."/>
            <person name="Aquadro C.F."/>
            <person name="Ardell D.H."/>
            <person name="Arguello R."/>
            <person name="Artieri C.G."/>
            <person name="Barbash D.A."/>
            <person name="Barker D."/>
            <person name="Barsanti P."/>
            <person name="Batterham P."/>
            <person name="Batzoglou S."/>
            <person name="Begun D."/>
            <person name="Bhutkar A."/>
            <person name="Blanco E."/>
            <person name="Bosak S.A."/>
            <person name="Bradley R.K."/>
            <person name="Brand A.D."/>
            <person name="Brent M.R."/>
            <person name="Brooks A.N."/>
            <person name="Brown R.H."/>
            <person name="Butlin R.K."/>
            <person name="Caggese C."/>
            <person name="Calvi B.R."/>
            <person name="Bernardo de Carvalho A."/>
            <person name="Caspi A."/>
            <person name="Castrezana S."/>
            <person name="Celniker S.E."/>
            <person name="Chang J.L."/>
            <person name="Chapple C."/>
            <person name="Chatterji S."/>
            <person name="Chinwalla A."/>
            <person name="Civetta A."/>
            <person name="Clifton S.W."/>
            <person name="Comeron J.M."/>
            <person name="Costello J.C."/>
            <person name="Coyne J.A."/>
            <person name="Daub J."/>
            <person name="David R.G."/>
            <person name="Delcher A.L."/>
            <person name="Delehaunty K."/>
            <person name="Do C.B."/>
            <person name="Ebling H."/>
            <person name="Edwards K."/>
            <person name="Eickbush T."/>
            <person name="Evans J.D."/>
            <person name="Filipski A."/>
            <person name="Findeiss S."/>
            <person name="Freyhult E."/>
            <person name="Fulton L."/>
            <person name="Fulton R."/>
            <person name="Garcia A.C."/>
            <person name="Gardiner A."/>
            <person name="Garfield D.A."/>
            <person name="Garvin B.E."/>
            <person name="Gibson G."/>
            <person name="Gilbert D."/>
            <person name="Gnerre S."/>
            <person name="Godfrey J."/>
            <person name="Good R."/>
            <person name="Gotea V."/>
            <person name="Gravely B."/>
            <person name="Greenberg A.J."/>
            <person name="Griffiths-Jones S."/>
            <person name="Gross S."/>
            <person name="Guigo R."/>
            <person name="Gustafson E.A."/>
            <person name="Haerty W."/>
            <person name="Hahn M.W."/>
            <person name="Halligan D.L."/>
            <person name="Halpern A.L."/>
            <person name="Halter G.M."/>
            <person name="Han M.V."/>
            <person name="Heger A."/>
            <person name="Hillier L."/>
            <person name="Hinrichs A.S."/>
            <person name="Holmes I."/>
            <person name="Hoskins R.A."/>
            <person name="Hubisz M.J."/>
            <person name="Hultmark D."/>
            <person name="Huntley M.A."/>
            <person name="Jaffe D.B."/>
            <person name="Jagadeeshan S."/>
            <person name="Jeck W.R."/>
            <person name="Johnson J."/>
            <person name="Jones C.D."/>
            <person name="Jordan W.C."/>
            <person name="Karpen G.H."/>
            <person name="Kataoka E."/>
            <person name="Keightley P.D."/>
            <person name="Kheradpour P."/>
            <person name="Kirkness E.F."/>
            <person name="Koerich L.B."/>
            <person name="Kristiansen K."/>
            <person name="Kudrna D."/>
            <person name="Kulathinal R.J."/>
            <person name="Kumar S."/>
            <person name="Kwok R."/>
            <person name="Lander E."/>
            <person name="Langley C.H."/>
            <person name="Lapoint R."/>
            <person name="Lazzaro B.P."/>
            <person name="Lee S.J."/>
            <person name="Levesque L."/>
            <person name="Li R."/>
            <person name="Lin C.F."/>
            <person name="Lin M.F."/>
            <person name="Lindblad-Toh K."/>
            <person name="Llopart A."/>
            <person name="Long M."/>
            <person name="Low L."/>
            <person name="Lozovsky E."/>
            <person name="Lu J."/>
            <person name="Luo M."/>
            <person name="Machado C.A."/>
            <person name="Makalowski W."/>
            <person name="Marzo M."/>
            <person name="Matsuda M."/>
            <person name="Matzkin L."/>
            <person name="McAllister B."/>
            <person name="McBride C.S."/>
            <person name="McKernan B."/>
            <person name="McKernan K."/>
            <person name="Mendez-Lago M."/>
            <person name="Minx P."/>
            <person name="Mollenhauer M.U."/>
            <person name="Montooth K."/>
            <person name="Mount S.M."/>
            <person name="Mu X."/>
            <person name="Myers E."/>
            <person name="Negre B."/>
            <person name="Newfeld S."/>
            <person name="Nielsen R."/>
            <person name="Noor M.A."/>
            <person name="O'Grady P."/>
            <person name="Pachter L."/>
            <person name="Papaceit M."/>
            <person name="Parisi M.J."/>
            <person name="Parisi M."/>
            <person name="Parts L."/>
            <person name="Pedersen J.S."/>
            <person name="Pesole G."/>
            <person name="Phillippy A.M."/>
            <person name="Ponting C.P."/>
            <person name="Pop M."/>
            <person name="Porcelli D."/>
            <person name="Powell J.R."/>
            <person name="Prohaska S."/>
            <person name="Pruitt K."/>
            <person name="Puig M."/>
            <person name="Quesneville H."/>
            <person name="Ram K.R."/>
            <person name="Rand D."/>
            <person name="Rasmussen M.D."/>
            <person name="Reed L.K."/>
            <person name="Reenan R."/>
            <person name="Reily A."/>
            <person name="Remington K.A."/>
            <person name="Rieger T.T."/>
            <person name="Ritchie M.G."/>
            <person name="Robin C."/>
            <person name="Rogers Y.H."/>
            <person name="Rohde C."/>
            <person name="Rozas J."/>
            <person name="Rubenfield M.J."/>
            <person name="Ruiz A."/>
            <person name="Russo S."/>
            <person name="Salzberg S.L."/>
            <person name="Sanchez-Gracia A."/>
            <person name="Saranga D.J."/>
            <person name="Sato H."/>
            <person name="Schaeffer S.W."/>
            <person name="Schatz M.C."/>
            <person name="Schlenke T."/>
            <person name="Schwartz R."/>
            <person name="Segarra C."/>
            <person name="Singh R.S."/>
            <person name="Sirot L."/>
            <person name="Sirota M."/>
            <person name="Sisneros N.B."/>
            <person name="Smith C.D."/>
            <person name="Smith T.F."/>
            <person name="Spieth J."/>
            <person name="Stage D.E."/>
            <person name="Stark A."/>
            <person name="Stephan W."/>
            <person name="Strausberg R.L."/>
            <person name="Strempel S."/>
            <person name="Sturgill D."/>
            <person name="Sutton G."/>
            <person name="Sutton G.G."/>
            <person name="Tao W."/>
            <person name="Teichmann S."/>
            <person name="Tobari Y.N."/>
            <person name="Tomimura Y."/>
            <person name="Tsolas J.M."/>
            <person name="Valente V.L."/>
            <person name="Venter E."/>
            <person name="Venter J.C."/>
            <person name="Vicario S."/>
            <person name="Vieira F.G."/>
            <person name="Vilella A.J."/>
            <person name="Villasante A."/>
            <person name="Walenz B."/>
            <person name="Wang J."/>
            <person name="Wasserman M."/>
            <person name="Watts T."/>
            <person name="Wilson D."/>
            <person name="Wilson R.K."/>
            <person name="Wing R.A."/>
            <person name="Wolfner M.F."/>
            <person name="Wong A."/>
            <person name="Wong G.K."/>
            <person name="Wu C.I."/>
            <person name="Wu G."/>
            <person name="Yamamoto D."/>
            <person name="Yang H.P."/>
            <person name="Yang S.P."/>
            <person name="Yorke J.A."/>
            <person name="Yoshida K."/>
            <person name="Zdobnov E."/>
            <person name="Zhang P."/>
            <person name="Zhang Y."/>
            <person name="Zimin A.V."/>
            <person name="Baldwin J."/>
            <person name="Abdouelleil A."/>
            <person name="Abdulkadir J."/>
            <person name="Abebe A."/>
            <person name="Abera B."/>
            <person name="Abreu J."/>
            <person name="Acer S.C."/>
            <person name="Aftuck L."/>
            <person name="Alexander A."/>
            <person name="An P."/>
            <person name="Anderson E."/>
            <person name="Anderson S."/>
            <person name="Arachi H."/>
            <person name="Azer M."/>
            <person name="Bachantsang P."/>
            <person name="Barry A."/>
            <person name="Bayul T."/>
            <person name="Berlin A."/>
            <person name="Bessette D."/>
            <person name="Bloom T."/>
            <person name="Blye J."/>
            <person name="Boguslavskiy L."/>
            <person name="Bonnet C."/>
            <person name="Boukhgalter B."/>
            <person name="Bourzgui I."/>
            <person name="Brown A."/>
            <person name="Cahill P."/>
            <person name="Channer S."/>
            <person name="Cheshatsang Y."/>
            <person name="Chuda L."/>
            <person name="Citroen M."/>
            <person name="Collymore A."/>
            <person name="Cooke P."/>
            <person name="Costello M."/>
            <person name="D'Aco K."/>
            <person name="Daza R."/>
            <person name="De Haan G."/>
            <person name="DeGray S."/>
            <person name="DeMaso C."/>
            <person name="Dhargay N."/>
            <person name="Dooley K."/>
            <person name="Dooley E."/>
            <person name="Doricent M."/>
            <person name="Dorje P."/>
            <person name="Dorjee K."/>
            <person name="Dupes A."/>
            <person name="Elong R."/>
            <person name="Falk J."/>
            <person name="Farina A."/>
            <person name="Faro S."/>
            <person name="Ferguson D."/>
            <person name="Fisher S."/>
            <person name="Foley C.D."/>
            <person name="Franke A."/>
            <person name="Friedrich D."/>
            <person name="Gadbois L."/>
            <person name="Gearin G."/>
            <person name="Gearin C.R."/>
            <person name="Giannoukos G."/>
            <person name="Goode T."/>
            <person name="Graham J."/>
            <person name="Grandbois E."/>
            <person name="Grewal S."/>
            <person name="Gyaltsen K."/>
            <person name="Hafez N."/>
            <person name="Hagos B."/>
            <person name="Hall J."/>
            <person name="Henson C."/>
            <person name="Hollinger A."/>
            <person name="Honan T."/>
            <person name="Huard M.D."/>
            <person name="Hughes L."/>
            <person name="Hurhula B."/>
            <person name="Husby M.E."/>
            <person name="Kamat A."/>
            <person name="Kanga B."/>
            <person name="Kashin S."/>
            <person name="Khazanovich D."/>
            <person name="Kisner P."/>
            <person name="Lance K."/>
            <person name="Lara M."/>
            <person name="Lee W."/>
            <person name="Lennon N."/>
            <person name="Letendre F."/>
            <person name="LeVine R."/>
            <person name="Lipovsky A."/>
            <person name="Liu X."/>
            <person name="Liu J."/>
            <person name="Liu S."/>
            <person name="Lokyitsang T."/>
            <person name="Lokyitsang Y."/>
            <person name="Lubonja R."/>
            <person name="Lui A."/>
            <person name="MacDonald P."/>
            <person name="Magnisalis V."/>
            <person name="Maru K."/>
            <person name="Matthews C."/>
            <person name="McCusker W."/>
            <person name="McDonough S."/>
            <person name="Mehta T."/>
            <person name="Meldrim J."/>
            <person name="Meneus L."/>
            <person name="Mihai O."/>
            <person name="Mihalev A."/>
            <person name="Mihova T."/>
            <person name="Mittelman R."/>
            <person name="Mlenga V."/>
            <person name="Montmayeur A."/>
            <person name="Mulrain L."/>
            <person name="Navidi A."/>
            <person name="Naylor J."/>
            <person name="Negash T."/>
            <person name="Nguyen T."/>
            <person name="Nguyen N."/>
            <person name="Nicol R."/>
            <person name="Norbu C."/>
            <person name="Norbu N."/>
            <person name="Novod N."/>
            <person name="O'Neill B."/>
            <person name="Osman S."/>
            <person name="Markiewicz E."/>
            <person name="Oyono O.L."/>
            <person name="Patti C."/>
            <person name="Phunkhang P."/>
            <person name="Pierre F."/>
            <person name="Priest M."/>
            <person name="Raghuraman S."/>
            <person name="Rege F."/>
            <person name="Reyes R."/>
            <person name="Rise C."/>
            <person name="Rogov P."/>
            <person name="Ross K."/>
            <person name="Ryan E."/>
            <person name="Settipalli S."/>
            <person name="Shea T."/>
            <person name="Sherpa N."/>
            <person name="Shi L."/>
            <person name="Shih D."/>
            <person name="Sparrow T."/>
            <person name="Spaulding J."/>
            <person name="Stalker J."/>
            <person name="Stange-Thomann N."/>
            <person name="Stavropoulos S."/>
            <person name="Stone C."/>
            <person name="Strader C."/>
            <person name="Tesfaye S."/>
            <person name="Thomson T."/>
            <person name="Thoulutsang Y."/>
            <person name="Thoulutsang D."/>
            <person name="Topham K."/>
            <person name="Topping I."/>
            <person name="Tsamla T."/>
            <person name="Vassiliev H."/>
            <person name="Vo A."/>
            <person name="Wangchuk T."/>
            <person name="Wangdi T."/>
            <person name="Weiand M."/>
            <person name="Wilkinson J."/>
            <person name="Wilson A."/>
            <person name="Yadav S."/>
            <person name="Young G."/>
            <person name="Yu Q."/>
            <person name="Zembek L."/>
            <person name="Zhong D."/>
            <person name="Zimmer A."/>
            <person name="Zwirko Z."/>
            <person name="Jaffe D.B."/>
            <person name="Alvarez P."/>
            <person name="Brockman W."/>
            <person name="Butler J."/>
            <person name="Chin C."/>
            <person name="Gnerre S."/>
            <person name="Grabherr M."/>
            <person name="Kleber M."/>
            <person name="Mauceli E."/>
            <person name="MacCallum I."/>
        </authorList>
    </citation>
    <scope>NUCLEOTIDE SEQUENCE [LARGE SCALE GENOMIC DNA]</scope>
    <source>
        <strain evidence="3">Tucson 14030-0811.24</strain>
    </source>
</reference>
<feature type="compositionally biased region" description="Basic and acidic residues" evidence="1">
    <location>
        <begin position="12"/>
        <end position="25"/>
    </location>
</feature>
<feature type="region of interest" description="Disordered" evidence="1">
    <location>
        <begin position="1"/>
        <end position="98"/>
    </location>
</feature>
<feature type="region of interest" description="Disordered" evidence="1">
    <location>
        <begin position="245"/>
        <end position="283"/>
    </location>
</feature>
<feature type="compositionally biased region" description="Basic residues" evidence="1">
    <location>
        <begin position="1"/>
        <end position="11"/>
    </location>
</feature>
<dbReference type="EMBL" id="CH964272">
    <property type="protein sequence ID" value="EDW83706.1"/>
    <property type="molecule type" value="Genomic_DNA"/>
</dbReference>
<accession>B4NIC4</accession>